<dbReference type="OrthoDB" id="5337545at2759"/>
<evidence type="ECO:0000313" key="2">
    <source>
        <dbReference type="EMBL" id="KAF4629575.1"/>
    </source>
</evidence>
<gene>
    <name evidence="2" type="ORF">G7Y89_g8571</name>
</gene>
<organism evidence="2 3">
    <name type="scientific">Cudoniella acicularis</name>
    <dbReference type="NCBI Taxonomy" id="354080"/>
    <lineage>
        <taxon>Eukaryota</taxon>
        <taxon>Fungi</taxon>
        <taxon>Dikarya</taxon>
        <taxon>Ascomycota</taxon>
        <taxon>Pezizomycotina</taxon>
        <taxon>Leotiomycetes</taxon>
        <taxon>Helotiales</taxon>
        <taxon>Tricladiaceae</taxon>
        <taxon>Cudoniella</taxon>
    </lineage>
</organism>
<evidence type="ECO:0000256" key="1">
    <source>
        <dbReference type="SAM" id="MobiDB-lite"/>
    </source>
</evidence>
<sequence length="336" mass="36737">MSSGKGKGRALSEDDAEPIPKISDSSQDSILSRVAASASGLSQNLFAAPNSNELNERASAALSNAGKGTSHSGAGSTTLAFGESSKVSHQSSQGGARTASNVPEGFRVGHNEEHIDQSERDFSSFLDSIDSFTPSEQLENNLESTRRKTEITFGEAWARSQLLEDPPIESHPATTTVREQQIRDGEDVVALLSKPGAIDDQFEAPQADDENYDWGLTADQLSQLRGMMNEIFPPPESHMAISPDHPLNLVPNLEFFVEGPGIIHEGVEDQDLQAREQWREQWEGVLTRYTDEVWGGLLPLVKEAREEIRELRDDGSSAEQPKALRRLGAILAHLRK</sequence>
<evidence type="ECO:0000313" key="3">
    <source>
        <dbReference type="Proteomes" id="UP000566819"/>
    </source>
</evidence>
<proteinExistence type="predicted"/>
<feature type="region of interest" description="Disordered" evidence="1">
    <location>
        <begin position="1"/>
        <end position="32"/>
    </location>
</feature>
<accession>A0A8H4RIL3</accession>
<protein>
    <submittedName>
        <fullName evidence="2">Uncharacterized protein</fullName>
    </submittedName>
</protein>
<feature type="compositionally biased region" description="Polar residues" evidence="1">
    <location>
        <begin position="66"/>
        <end position="101"/>
    </location>
</feature>
<name>A0A8H4RIL3_9HELO</name>
<comment type="caution">
    <text evidence="2">The sequence shown here is derived from an EMBL/GenBank/DDBJ whole genome shotgun (WGS) entry which is preliminary data.</text>
</comment>
<feature type="region of interest" description="Disordered" evidence="1">
    <location>
        <begin position="57"/>
        <end position="104"/>
    </location>
</feature>
<dbReference type="AlphaFoldDB" id="A0A8H4RIL3"/>
<dbReference type="Proteomes" id="UP000566819">
    <property type="component" value="Unassembled WGS sequence"/>
</dbReference>
<keyword evidence="3" id="KW-1185">Reference proteome</keyword>
<dbReference type="EMBL" id="JAAMPI010000657">
    <property type="protein sequence ID" value="KAF4629575.1"/>
    <property type="molecule type" value="Genomic_DNA"/>
</dbReference>
<reference evidence="2 3" key="1">
    <citation type="submission" date="2020-03" db="EMBL/GenBank/DDBJ databases">
        <title>Draft Genome Sequence of Cudoniella acicularis.</title>
        <authorList>
            <person name="Buettner E."/>
            <person name="Kellner H."/>
        </authorList>
    </citation>
    <scope>NUCLEOTIDE SEQUENCE [LARGE SCALE GENOMIC DNA]</scope>
    <source>
        <strain evidence="2 3">DSM 108380</strain>
    </source>
</reference>